<organism evidence="13">
    <name type="scientific">Staphylococcus schleiferi</name>
    <dbReference type="NCBI Taxonomy" id="1295"/>
    <lineage>
        <taxon>Bacteria</taxon>
        <taxon>Bacillati</taxon>
        <taxon>Bacillota</taxon>
        <taxon>Bacilli</taxon>
        <taxon>Bacillales</taxon>
        <taxon>Staphylococcaceae</taxon>
        <taxon>Staphylococcus</taxon>
    </lineage>
</organism>
<feature type="domain" description="TNase-like" evidence="10">
    <location>
        <begin position="37"/>
        <end position="168"/>
    </location>
</feature>
<reference evidence="11 14" key="3">
    <citation type="submission" date="2020-11" db="EMBL/GenBank/DDBJ databases">
        <authorList>
            <consortium name="Pathogen Informatics"/>
        </authorList>
    </citation>
    <scope>NUCLEOTIDE SEQUENCE [LARGE SCALE GENOMIC DNA]</scope>
    <source>
        <strain evidence="11 14">NCTC12218</strain>
    </source>
</reference>
<protein>
    <recommendedName>
        <fullName evidence="3">Thermonuclease</fullName>
        <ecNumber evidence="2">3.1.31.1</ecNumber>
    </recommendedName>
    <alternativeName>
        <fullName evidence="9">Micrococcal nuclease</fullName>
    </alternativeName>
    <alternativeName>
        <fullName evidence="8">Staphylococcal nuclease</fullName>
    </alternativeName>
</protein>
<keyword evidence="5" id="KW-0255">Endonuclease</keyword>
<dbReference type="AlphaFoldDB" id="A0A0M4UFM3"/>
<dbReference type="EMBL" id="POVK01000036">
    <property type="protein sequence ID" value="NHA34783.1"/>
    <property type="molecule type" value="Genomic_DNA"/>
</dbReference>
<reference evidence="12 15" key="1">
    <citation type="submission" date="2018-01" db="EMBL/GenBank/DDBJ databases">
        <title>Complete genome sequence of Staphylococcus Scheliferi isolated from human.</title>
        <authorList>
            <person name="Abouelkhair M.A."/>
            <person name="Bemis D.A."/>
            <person name="Kania S.A."/>
        </authorList>
    </citation>
    <scope>NUCLEOTIDE SEQUENCE [LARGE SCALE GENOMIC DNA]</scope>
    <source>
        <strain evidence="12 15">ATCC 43808</strain>
    </source>
</reference>
<dbReference type="Proteomes" id="UP000264146">
    <property type="component" value="Chromosome"/>
</dbReference>
<evidence type="ECO:0000256" key="7">
    <source>
        <dbReference type="ARBA" id="ARBA00022837"/>
    </source>
</evidence>
<dbReference type="PROSITE" id="PS01284">
    <property type="entry name" value="TNASE_2"/>
    <property type="match status" value="1"/>
</dbReference>
<evidence type="ECO:0000256" key="3">
    <source>
        <dbReference type="ARBA" id="ARBA00016676"/>
    </source>
</evidence>
<evidence type="ECO:0000256" key="1">
    <source>
        <dbReference type="ARBA" id="ARBA00001913"/>
    </source>
</evidence>
<accession>A0A0M4UFM3</accession>
<evidence type="ECO:0000313" key="14">
    <source>
        <dbReference type="Proteomes" id="UP000264146"/>
    </source>
</evidence>
<keyword evidence="15" id="KW-1185">Reference proteome</keyword>
<dbReference type="GO" id="GO:0003676">
    <property type="term" value="F:nucleic acid binding"/>
    <property type="evidence" value="ECO:0007669"/>
    <property type="project" value="InterPro"/>
</dbReference>
<dbReference type="EC" id="3.1.31.1" evidence="2"/>
<dbReference type="SUPFAM" id="SSF50199">
    <property type="entry name" value="Staphylococcal nuclease"/>
    <property type="match status" value="1"/>
</dbReference>
<keyword evidence="7" id="KW-0106">Calcium</keyword>
<dbReference type="Proteomes" id="UP000572988">
    <property type="component" value="Unassembled WGS sequence"/>
</dbReference>
<gene>
    <name evidence="13" type="primary">nucA</name>
    <name evidence="12" type="ORF">C1O36_09910</name>
    <name evidence="13" type="ORF">NCTC12218_01600</name>
</gene>
<reference evidence="13" key="2">
    <citation type="submission" date="2018-06" db="EMBL/GenBank/DDBJ databases">
        <authorList>
            <consortium name="Pathogen Informatics"/>
            <person name="Doyle S."/>
        </authorList>
    </citation>
    <scope>NUCLEOTIDE SEQUENCE [LARGE SCALE GENOMIC DNA]</scope>
    <source>
        <strain evidence="13">NCTC12218</strain>
    </source>
</reference>
<keyword evidence="6 13" id="KW-0378">Hydrolase</keyword>
<dbReference type="PROSITE" id="PS01123">
    <property type="entry name" value="TNASE_1"/>
    <property type="match status" value="1"/>
</dbReference>
<sequence>MKKFTSGLLIVVVAIFVLTLQYVNGQGPFKTTEGSTKGDSYIVTRVIDGDTIIVNKDGKEERVRMIGVDTPETVKPNTPVQPYGKEASDFTKKHLTGKRVTLEYDRAPKDRYGRTLAYVWVGDKMFNVRLAKEGLARAKFYSPNYKYRPQIEQAQKEAQKKKLNIWSEA</sequence>
<dbReference type="GeneID" id="72414577"/>
<dbReference type="EMBL" id="LR962863">
    <property type="protein sequence ID" value="CAD7359937.1"/>
    <property type="molecule type" value="Genomic_DNA"/>
</dbReference>
<dbReference type="OrthoDB" id="4376109at2"/>
<dbReference type="InterPro" id="IPR002071">
    <property type="entry name" value="Thermonucl_AS"/>
</dbReference>
<evidence type="ECO:0000256" key="4">
    <source>
        <dbReference type="ARBA" id="ARBA00022722"/>
    </source>
</evidence>
<dbReference type="NCBIfam" id="NF047694">
    <property type="entry name" value="TnucaseNucIStaph"/>
    <property type="match status" value="1"/>
</dbReference>
<dbReference type="GO" id="GO:1990599">
    <property type="term" value="F:3' overhang single-stranded DNA endodeoxyribonuclease activity"/>
    <property type="evidence" value="ECO:0007669"/>
    <property type="project" value="UniProtKB-EC"/>
</dbReference>
<comment type="cofactor">
    <cofactor evidence="1">
        <name>Ca(2+)</name>
        <dbReference type="ChEBI" id="CHEBI:29108"/>
    </cofactor>
</comment>
<dbReference type="Pfam" id="PF00565">
    <property type="entry name" value="SNase"/>
    <property type="match status" value="1"/>
</dbReference>
<evidence type="ECO:0000256" key="2">
    <source>
        <dbReference type="ARBA" id="ARBA00011942"/>
    </source>
</evidence>
<evidence type="ECO:0000256" key="8">
    <source>
        <dbReference type="ARBA" id="ARBA00030535"/>
    </source>
</evidence>
<evidence type="ECO:0000313" key="13">
    <source>
        <dbReference type="EMBL" id="SUM89191.1"/>
    </source>
</evidence>
<dbReference type="Gene3D" id="2.40.50.90">
    <property type="match status" value="1"/>
</dbReference>
<dbReference type="RefSeq" id="WP_016424977.1">
    <property type="nucleotide sequence ID" value="NZ_CABKRV010000001.1"/>
</dbReference>
<name>A0A0M4UFM3_STASC</name>
<proteinExistence type="predicted"/>
<evidence type="ECO:0000256" key="5">
    <source>
        <dbReference type="ARBA" id="ARBA00022759"/>
    </source>
</evidence>
<dbReference type="EMBL" id="UHEF01000001">
    <property type="protein sequence ID" value="SUM89191.1"/>
    <property type="molecule type" value="Genomic_DNA"/>
</dbReference>
<evidence type="ECO:0000259" key="10">
    <source>
        <dbReference type="PROSITE" id="PS50830"/>
    </source>
</evidence>
<keyword evidence="4" id="KW-0540">Nuclease</keyword>
<evidence type="ECO:0000256" key="9">
    <source>
        <dbReference type="ARBA" id="ARBA00031238"/>
    </source>
</evidence>
<evidence type="ECO:0000256" key="6">
    <source>
        <dbReference type="ARBA" id="ARBA00022801"/>
    </source>
</evidence>
<dbReference type="PROSITE" id="PS50830">
    <property type="entry name" value="TNASE_3"/>
    <property type="match status" value="1"/>
</dbReference>
<evidence type="ECO:0000313" key="15">
    <source>
        <dbReference type="Proteomes" id="UP000572988"/>
    </source>
</evidence>
<evidence type="ECO:0000313" key="11">
    <source>
        <dbReference type="EMBL" id="CAD7359937.1"/>
    </source>
</evidence>
<evidence type="ECO:0000313" key="12">
    <source>
        <dbReference type="EMBL" id="NHA34783.1"/>
    </source>
</evidence>
<dbReference type="PANTHER" id="PTHR12302:SF3">
    <property type="entry name" value="SERINE_THREONINE-PROTEIN KINASE 31"/>
    <property type="match status" value="1"/>
</dbReference>
<dbReference type="STRING" id="1295.RN70_07580"/>
<dbReference type="InterPro" id="IPR035437">
    <property type="entry name" value="SNase_OB-fold_sf"/>
</dbReference>
<dbReference type="PANTHER" id="PTHR12302">
    <property type="entry name" value="EBNA2 BINDING PROTEIN P100"/>
    <property type="match status" value="1"/>
</dbReference>
<dbReference type="SMART" id="SM00318">
    <property type="entry name" value="SNc"/>
    <property type="match status" value="1"/>
</dbReference>
<dbReference type="InterPro" id="IPR016071">
    <property type="entry name" value="Staphylococal_nuclease_OB-fold"/>
</dbReference>
<dbReference type="CDD" id="cd00175">
    <property type="entry name" value="SNc"/>
    <property type="match status" value="1"/>
</dbReference>